<accession>F4XM55</accession>
<evidence type="ECO:0000313" key="3">
    <source>
        <dbReference type="Proteomes" id="UP000003959"/>
    </source>
</evidence>
<dbReference type="EMBL" id="GL890839">
    <property type="protein sequence ID" value="EGJ34294.1"/>
    <property type="molecule type" value="Genomic_DNA"/>
</dbReference>
<feature type="compositionally biased region" description="Basic and acidic residues" evidence="1">
    <location>
        <begin position="105"/>
        <end position="116"/>
    </location>
</feature>
<gene>
    <name evidence="2" type="ORF">LYNGBM3L_18960</name>
</gene>
<keyword evidence="3" id="KW-1185">Reference proteome</keyword>
<dbReference type="Proteomes" id="UP000003959">
    <property type="component" value="Unassembled WGS sequence"/>
</dbReference>
<protein>
    <submittedName>
        <fullName evidence="2">Uncharacterized protein</fullName>
    </submittedName>
</protein>
<proteinExistence type="predicted"/>
<dbReference type="RefSeq" id="WP_008180541.1">
    <property type="nucleotide sequence ID" value="NZ_GL890839.1"/>
</dbReference>
<reference evidence="3" key="1">
    <citation type="journal article" date="2011" name="Proc. Natl. Acad. Sci. U.S.A.">
        <title>Genomic insights into the physiology and ecology of the marine filamentous cyanobacterium Lyngbya majuscula.</title>
        <authorList>
            <person name="Jones A.C."/>
            <person name="Monroe E.A."/>
            <person name="Podell S."/>
            <person name="Hess W.R."/>
            <person name="Klages S."/>
            <person name="Esquenazi E."/>
            <person name="Niessen S."/>
            <person name="Hoover H."/>
            <person name="Rothmann M."/>
            <person name="Lasken R.S."/>
            <person name="Yates J.R.III."/>
            <person name="Reinhardt R."/>
            <person name="Kube M."/>
            <person name="Burkart M.D."/>
            <person name="Allen E.E."/>
            <person name="Dorrestein P.C."/>
            <person name="Gerwick W.H."/>
            <person name="Gerwick L."/>
        </authorList>
    </citation>
    <scope>NUCLEOTIDE SEQUENCE [LARGE SCALE GENOMIC DNA]</scope>
    <source>
        <strain evidence="3">3L</strain>
    </source>
</reference>
<name>F4XM55_9CYAN</name>
<dbReference type="OrthoDB" id="512924at2"/>
<sequence length="259" mass="29487">MFIIDQKEASQTIEWLDKSTIIFQNKLFTICFYISQSFFKKSFHFCGELSEKYPNFYLLVEPPNYLTIWIEQKQVTLADEVSSSPINSAQPLSTDYLSLKAARSEAETPRHLDGKQSRNHNQLATPGLPDSLPEDISTSEASIVTQNPGYCYNPTESDSPATPKLATGNLNQEQEIPESEFHVHPRCQQITEQSLQRLSKKKYRGISYQEQDVLSQLPESELSPNSEASNSEALDQKRSKKTYRGVPFREGLTPWVARE</sequence>
<feature type="region of interest" description="Disordered" evidence="1">
    <location>
        <begin position="215"/>
        <end position="259"/>
    </location>
</feature>
<feature type="region of interest" description="Disordered" evidence="1">
    <location>
        <begin position="105"/>
        <end position="166"/>
    </location>
</feature>
<evidence type="ECO:0000313" key="2">
    <source>
        <dbReference type="EMBL" id="EGJ34294.1"/>
    </source>
</evidence>
<feature type="compositionally biased region" description="Polar residues" evidence="1">
    <location>
        <begin position="136"/>
        <end position="160"/>
    </location>
</feature>
<organism evidence="2 3">
    <name type="scientific">Moorena producens 3L</name>
    <dbReference type="NCBI Taxonomy" id="489825"/>
    <lineage>
        <taxon>Bacteria</taxon>
        <taxon>Bacillati</taxon>
        <taxon>Cyanobacteriota</taxon>
        <taxon>Cyanophyceae</taxon>
        <taxon>Coleofasciculales</taxon>
        <taxon>Coleofasciculaceae</taxon>
        <taxon>Moorena</taxon>
    </lineage>
</organism>
<evidence type="ECO:0000256" key="1">
    <source>
        <dbReference type="SAM" id="MobiDB-lite"/>
    </source>
</evidence>
<feature type="compositionally biased region" description="Polar residues" evidence="1">
    <location>
        <begin position="215"/>
        <end position="233"/>
    </location>
</feature>
<dbReference type="HOGENOM" id="CLU_1106174_0_0_3"/>
<dbReference type="AlphaFoldDB" id="F4XM55"/>